<dbReference type="AlphaFoldDB" id="U1RE39"/>
<reference evidence="1 2" key="1">
    <citation type="submission" date="2013-06" db="EMBL/GenBank/DDBJ databases">
        <authorList>
            <person name="Weinstock G."/>
            <person name="Sodergren E."/>
            <person name="Lobos E.A."/>
            <person name="Fulton L."/>
            <person name="Fulton R."/>
            <person name="Courtney L."/>
            <person name="Fronick C."/>
            <person name="O'Laughlin M."/>
            <person name="Godfrey J."/>
            <person name="Wilson R.M."/>
            <person name="Miner T."/>
            <person name="Farmer C."/>
            <person name="Delehaunty K."/>
            <person name="Cordes M."/>
            <person name="Minx P."/>
            <person name="Tomlinson C."/>
            <person name="Chen J."/>
            <person name="Wollam A."/>
            <person name="Pepin K.H."/>
            <person name="Bhonagiri V."/>
            <person name="Zhang X."/>
            <person name="Warren W."/>
            <person name="Mitreva M."/>
            <person name="Mardis E.R."/>
            <person name="Wilson R.K."/>
        </authorList>
    </citation>
    <scope>NUCLEOTIDE SEQUENCE [LARGE SCALE GENOMIC DNA]</scope>
    <source>
        <strain evidence="1 2">F0510</strain>
    </source>
</reference>
<evidence type="ECO:0000313" key="2">
    <source>
        <dbReference type="Proteomes" id="UP000016498"/>
    </source>
</evidence>
<dbReference type="HOGENOM" id="CLU_2420407_0_0_11"/>
<comment type="caution">
    <text evidence="1">The sequence shown here is derived from an EMBL/GenBank/DDBJ whole genome shotgun (WGS) entry which is preliminary data.</text>
</comment>
<protein>
    <submittedName>
        <fullName evidence="1">Uncharacterized protein</fullName>
    </submittedName>
</protein>
<dbReference type="Proteomes" id="UP000016498">
    <property type="component" value="Unassembled WGS sequence"/>
</dbReference>
<evidence type="ECO:0000313" key="1">
    <source>
        <dbReference type="EMBL" id="ERH17908.1"/>
    </source>
</evidence>
<dbReference type="EMBL" id="AWSD01000247">
    <property type="protein sequence ID" value="ERH17908.1"/>
    <property type="molecule type" value="Genomic_DNA"/>
</dbReference>
<organism evidence="1 2">
    <name type="scientific">Actinomyces johnsonii F0510</name>
    <dbReference type="NCBI Taxonomy" id="1227262"/>
    <lineage>
        <taxon>Bacteria</taxon>
        <taxon>Bacillati</taxon>
        <taxon>Actinomycetota</taxon>
        <taxon>Actinomycetes</taxon>
        <taxon>Actinomycetales</taxon>
        <taxon>Actinomycetaceae</taxon>
        <taxon>Actinomyces</taxon>
    </lineage>
</organism>
<name>U1RE39_9ACTO</name>
<accession>U1RE39</accession>
<proteinExistence type="predicted"/>
<gene>
    <name evidence="1" type="ORF">HMPREF1549_02243</name>
</gene>
<sequence length="91" mass="9127">MLLLCVKGGEVLVVAVDSVEVGGGGAGPGPCIWSVVICPSTSLPLALRLDDGSPLSLSRSRARLSTGVADRQLSSAQVTASSKGDVAAVHR</sequence>